<dbReference type="AlphaFoldDB" id="A0A1W2ACT5"/>
<dbReference type="PANTHER" id="PTHR40084:SF1">
    <property type="entry name" value="PHOSPHOTRANSFERASE"/>
    <property type="match status" value="1"/>
</dbReference>
<organism evidence="1 2">
    <name type="scientific">Sporomusa malonica</name>
    <dbReference type="NCBI Taxonomy" id="112901"/>
    <lineage>
        <taxon>Bacteria</taxon>
        <taxon>Bacillati</taxon>
        <taxon>Bacillota</taxon>
        <taxon>Negativicutes</taxon>
        <taxon>Selenomonadales</taxon>
        <taxon>Sporomusaceae</taxon>
        <taxon>Sporomusa</taxon>
    </lineage>
</organism>
<protein>
    <submittedName>
        <fullName evidence="1">TIGR00375 family protein</fullName>
    </submittedName>
</protein>
<dbReference type="OrthoDB" id="9810135at2"/>
<dbReference type="EMBL" id="FWXI01000005">
    <property type="protein sequence ID" value="SMC58535.1"/>
    <property type="molecule type" value="Genomic_DNA"/>
</dbReference>
<dbReference type="STRING" id="112901.SAMN04488500_105209"/>
<dbReference type="CDD" id="cd19067">
    <property type="entry name" value="PfuEndoQ-like"/>
    <property type="match status" value="1"/>
</dbReference>
<dbReference type="SUPFAM" id="SSF89550">
    <property type="entry name" value="PHP domain-like"/>
    <property type="match status" value="1"/>
</dbReference>
<proteinExistence type="predicted"/>
<name>A0A1W2ACT5_9FIRM</name>
<dbReference type="InterPro" id="IPR016195">
    <property type="entry name" value="Pol/histidinol_Pase-like"/>
</dbReference>
<sequence>MLNQYFADLHIHVGMNESGKWVKIPTSRRLTVRGILQEAAERKGMDIVGIVDALSPLVLADIKRLTDEGLLVSVSGGGYLYKDSTLLVLGAEIETREPGGGLAHTLIFVPDIQTMSAFSSYMSQFIRNISLSSQNAHMPLKQLINIASSFNSLIVPAHVFTPHKSLYGVCCDRLAHILSDQEMNKLAAIELGLSADSDMADRISELSGYTFITNSDAHSLDKIAREYNVLAMSGLSFQELSWALARTEGRRIKGNYGLDPRLGKYHRTFCTGCGYIDTGGFTDHQCPECAGNSLVKGVFDRINQIADYPEPHHPPHRPCYFYQIPLEFIPGLGKISINKLLAEFKTEMNIVHYTSHAELVRVGGSKIADFIISARAGTATIAAGGGGIYGRLVKM</sequence>
<dbReference type="Gene3D" id="3.20.20.140">
    <property type="entry name" value="Metal-dependent hydrolases"/>
    <property type="match status" value="1"/>
</dbReference>
<gene>
    <name evidence="1" type="ORF">SAMN04488500_105209</name>
</gene>
<dbReference type="PANTHER" id="PTHR40084">
    <property type="entry name" value="PHOSPHOHYDROLASE, PHP FAMILY"/>
    <property type="match status" value="1"/>
</dbReference>
<reference evidence="1 2" key="1">
    <citation type="submission" date="2017-04" db="EMBL/GenBank/DDBJ databases">
        <authorList>
            <person name="Afonso C.L."/>
            <person name="Miller P.J."/>
            <person name="Scott M.A."/>
            <person name="Spackman E."/>
            <person name="Goraichik I."/>
            <person name="Dimitrov K.M."/>
            <person name="Suarez D.L."/>
            <person name="Swayne D.E."/>
        </authorList>
    </citation>
    <scope>NUCLEOTIDE SEQUENCE [LARGE SCALE GENOMIC DNA]</scope>
    <source>
        <strain evidence="1 2">DSM 5090</strain>
    </source>
</reference>
<keyword evidence="2" id="KW-1185">Reference proteome</keyword>
<evidence type="ECO:0000313" key="2">
    <source>
        <dbReference type="Proteomes" id="UP000192738"/>
    </source>
</evidence>
<accession>A0A1W2ACT5</accession>
<dbReference type="Proteomes" id="UP000192738">
    <property type="component" value="Unassembled WGS sequence"/>
</dbReference>
<dbReference type="RefSeq" id="WP_084575128.1">
    <property type="nucleotide sequence ID" value="NZ_CP155572.1"/>
</dbReference>
<evidence type="ECO:0000313" key="1">
    <source>
        <dbReference type="EMBL" id="SMC58535.1"/>
    </source>
</evidence>